<proteinExistence type="predicted"/>
<protein>
    <submittedName>
        <fullName evidence="1">Putative AlkP superfamily phosphohydrolase/phosphomutase</fullName>
    </submittedName>
</protein>
<dbReference type="EMBL" id="SLXD01000005">
    <property type="protein sequence ID" value="TCP03006.1"/>
    <property type="molecule type" value="Genomic_DNA"/>
</dbReference>
<dbReference type="GeneID" id="99684562"/>
<dbReference type="GO" id="GO:0016787">
    <property type="term" value="F:hydrolase activity"/>
    <property type="evidence" value="ECO:0007669"/>
    <property type="project" value="UniProtKB-KW"/>
</dbReference>
<dbReference type="SUPFAM" id="SSF53649">
    <property type="entry name" value="Alkaline phosphatase-like"/>
    <property type="match status" value="1"/>
</dbReference>
<accession>A0A4R2MJB5</accession>
<keyword evidence="1" id="KW-0378">Hydrolase</keyword>
<dbReference type="RefSeq" id="WP_132646646.1">
    <property type="nucleotide sequence ID" value="NZ_CP181386.1"/>
</dbReference>
<dbReference type="Pfam" id="PF01663">
    <property type="entry name" value="Phosphodiest"/>
    <property type="match status" value="1"/>
</dbReference>
<comment type="caution">
    <text evidence="1">The sequence shown here is derived from an EMBL/GenBank/DDBJ whole genome shotgun (WGS) entry which is preliminary data.</text>
</comment>
<dbReference type="PANTHER" id="PTHR10151">
    <property type="entry name" value="ECTONUCLEOTIDE PYROPHOSPHATASE/PHOSPHODIESTERASE"/>
    <property type="match status" value="1"/>
</dbReference>
<evidence type="ECO:0000313" key="2">
    <source>
        <dbReference type="Proteomes" id="UP000295106"/>
    </source>
</evidence>
<sequence>MTVKTLFIGMDGATFTVLDQLTTAADGAPVMPFLGSLFKRGTRSKLRSTPNPLTPPAWVSLMTGRSPGHHGVFDFIRAEERGEDVFFTLYDSRDCRVETIWSIASRQGKKVAALNFPFTAPPPKDLNGFMVPGFVPWRHLRRNTTPADLYDRLKAIPEFSAQELAWDFEQEKQAMESLSDHDRENWVRYHLPREKQWFRIAEYLMREEAPDLMAVMFDGVDKLQHQAWQYLDPALQSPEDGEYHLRMRALCLDYFRQLDSFIEALVTAAGPEVQVFMASDHGFTATTEVVRINTYLGEKGWLAWKPVPDTEEGRRREDSMFAYLDWSKTVAYCRTPSSNGINIRVAREPGQPGIPLAEYEATRERLIRDLEDFRDPETGERIVTEIHKREDVFPGSAMGDAPDLQLVLRDFGFVSIKNKLPVVEKRPEAAGTHHPDGVFIACGPGISEGKQIGRRRIMDVGATLLYSLGLPVPSDFEGQVPEAMFTAAHKEAHPVLIGAPTTGAKRGDGDAMADDEKAQIMAQLQLLGYME</sequence>
<organism evidence="1 2">
    <name type="scientific">Rubrivivax gelatinosus</name>
    <name type="common">Rhodocyclus gelatinosus</name>
    <name type="synonym">Rhodopseudomonas gelatinosa</name>
    <dbReference type="NCBI Taxonomy" id="28068"/>
    <lineage>
        <taxon>Bacteria</taxon>
        <taxon>Pseudomonadati</taxon>
        <taxon>Pseudomonadota</taxon>
        <taxon>Betaproteobacteria</taxon>
        <taxon>Burkholderiales</taxon>
        <taxon>Sphaerotilaceae</taxon>
        <taxon>Rubrivivax</taxon>
    </lineage>
</organism>
<dbReference type="Gene3D" id="3.40.720.10">
    <property type="entry name" value="Alkaline Phosphatase, subunit A"/>
    <property type="match status" value="2"/>
</dbReference>
<name>A0A4R2MJB5_RUBGE</name>
<dbReference type="Proteomes" id="UP000295106">
    <property type="component" value="Unassembled WGS sequence"/>
</dbReference>
<reference evidence="1 2" key="1">
    <citation type="submission" date="2019-03" db="EMBL/GenBank/DDBJ databases">
        <title>Genomic Encyclopedia of Type Strains, Phase IV (KMG-IV): sequencing the most valuable type-strain genomes for metagenomic binning, comparative biology and taxonomic classification.</title>
        <authorList>
            <person name="Goeker M."/>
        </authorList>
    </citation>
    <scope>NUCLEOTIDE SEQUENCE [LARGE SCALE GENOMIC DNA]</scope>
    <source>
        <strain evidence="1 2">DSM 1709</strain>
    </source>
</reference>
<dbReference type="OrthoDB" id="3590172at2"/>
<dbReference type="PANTHER" id="PTHR10151:SF120">
    <property type="entry name" value="BIS(5'-ADENOSYL)-TRIPHOSPHATASE"/>
    <property type="match status" value="1"/>
</dbReference>
<dbReference type="InterPro" id="IPR002591">
    <property type="entry name" value="Phosphodiest/P_Trfase"/>
</dbReference>
<dbReference type="InterPro" id="IPR017850">
    <property type="entry name" value="Alkaline_phosphatase_core_sf"/>
</dbReference>
<evidence type="ECO:0000313" key="1">
    <source>
        <dbReference type="EMBL" id="TCP03006.1"/>
    </source>
</evidence>
<dbReference type="AlphaFoldDB" id="A0A4R2MJB5"/>
<gene>
    <name evidence="1" type="ORF">EV684_105172</name>
</gene>